<sequence>MSRRKQGKPQHLSKRDFSPEPLAAVLPEEQQEHGGLVQVVPEADQDLLTCGQCQMNFPLGDILVFIEHKRKQCSGSMCADKAVDKPPSASPPRGPLRRASVPVEVGVQVTPEDDDCLSTSSRGICPKQETVTGKDEPSSYTCTTCKQPFGSAWFLLQHAQNTHGFRIYLESEHGSPLTPRMAAPLPGMGADCASHPPRPSTASTCRTGAPSVCCGSRAPCRAGRPPAPALREGRFPDAAALQPAARAPPGPPPHGAPEPRGPGAGVPPPECLRQGAAPQPLPLDPPAMDFSRRLRELAGNTAGSTPPVPQPAQPHTEAAAALPPGPSPPSWPRRPRCPPCSPPRAPRPRPTSSSSSSRPRP</sequence>
<dbReference type="InterPro" id="IPR057448">
    <property type="entry name" value="BCL-11A_Znf_CCHC"/>
</dbReference>
<evidence type="ECO:0000259" key="13">
    <source>
        <dbReference type="PROSITE" id="PS50157"/>
    </source>
</evidence>
<feature type="domain" description="C2H2-type" evidence="13">
    <location>
        <begin position="140"/>
        <end position="163"/>
    </location>
</feature>
<dbReference type="PANTHER" id="PTHR45993">
    <property type="entry name" value="B-CELL LYMPHOMA/LEUKEMIA 11"/>
    <property type="match status" value="1"/>
</dbReference>
<feature type="region of interest" description="Disordered" evidence="12">
    <location>
        <begin position="242"/>
        <end position="361"/>
    </location>
</feature>
<dbReference type="AlphaFoldDB" id="A0A9D3LKF2"/>
<keyword evidence="15" id="KW-1185">Reference proteome</keyword>
<proteinExistence type="predicted"/>
<keyword evidence="6" id="KW-0862">Zinc</keyword>
<dbReference type="GO" id="GO:0008270">
    <property type="term" value="F:zinc ion binding"/>
    <property type="evidence" value="ECO:0007669"/>
    <property type="project" value="UniProtKB-KW"/>
</dbReference>
<feature type="region of interest" description="Disordered" evidence="12">
    <location>
        <begin position="77"/>
        <end position="99"/>
    </location>
</feature>
<evidence type="ECO:0000256" key="12">
    <source>
        <dbReference type="SAM" id="MobiDB-lite"/>
    </source>
</evidence>
<evidence type="ECO:0000256" key="8">
    <source>
        <dbReference type="ARBA" id="ARBA00023015"/>
    </source>
</evidence>
<dbReference type="InterPro" id="IPR013087">
    <property type="entry name" value="Znf_C2H2_type"/>
</dbReference>
<gene>
    <name evidence="14" type="ORF">ANANG_G00300110</name>
</gene>
<keyword evidence="3" id="KW-0479">Metal-binding</keyword>
<feature type="compositionally biased region" description="Pro residues" evidence="12">
    <location>
        <begin position="246"/>
        <end position="270"/>
    </location>
</feature>
<comment type="caution">
    <text evidence="14">The sequence shown here is derived from an EMBL/GenBank/DDBJ whole genome shotgun (WGS) entry which is preliminary data.</text>
</comment>
<evidence type="ECO:0000256" key="1">
    <source>
        <dbReference type="ARBA" id="ARBA00004123"/>
    </source>
</evidence>
<protein>
    <recommendedName>
        <fullName evidence="13">C2H2-type domain-containing protein</fullName>
    </recommendedName>
</protein>
<dbReference type="Pfam" id="PF25491">
    <property type="entry name" value="CCHC_BCL-11A"/>
    <property type="match status" value="1"/>
</dbReference>
<dbReference type="EMBL" id="JAFIRN010000018">
    <property type="protein sequence ID" value="KAG5831084.1"/>
    <property type="molecule type" value="Genomic_DNA"/>
</dbReference>
<keyword evidence="4" id="KW-0677">Repeat</keyword>
<dbReference type="PROSITE" id="PS00028">
    <property type="entry name" value="ZINC_FINGER_C2H2_1"/>
    <property type="match status" value="1"/>
</dbReference>
<evidence type="ECO:0000256" key="9">
    <source>
        <dbReference type="ARBA" id="ARBA00023163"/>
    </source>
</evidence>
<dbReference type="InterPro" id="IPR051497">
    <property type="entry name" value="Dev/Hematopoietic_TF"/>
</dbReference>
<evidence type="ECO:0000256" key="5">
    <source>
        <dbReference type="ARBA" id="ARBA00022771"/>
    </source>
</evidence>
<reference evidence="14" key="1">
    <citation type="submission" date="2021-01" db="EMBL/GenBank/DDBJ databases">
        <title>A chromosome-scale assembly of European eel, Anguilla anguilla.</title>
        <authorList>
            <person name="Henkel C."/>
            <person name="Jong-Raadsen S.A."/>
            <person name="Dufour S."/>
            <person name="Weltzien F.-A."/>
            <person name="Palstra A.P."/>
            <person name="Pelster B."/>
            <person name="Spaink H.P."/>
            <person name="Van Den Thillart G.E."/>
            <person name="Jansen H."/>
            <person name="Zahm M."/>
            <person name="Klopp C."/>
            <person name="Cedric C."/>
            <person name="Louis A."/>
            <person name="Berthelot C."/>
            <person name="Parey E."/>
            <person name="Roest Crollius H."/>
            <person name="Montfort J."/>
            <person name="Robinson-Rechavi M."/>
            <person name="Bucao C."/>
            <person name="Bouchez O."/>
            <person name="Gislard M."/>
            <person name="Lluch J."/>
            <person name="Milhes M."/>
            <person name="Lampietro C."/>
            <person name="Lopez Roques C."/>
            <person name="Donnadieu C."/>
            <person name="Braasch I."/>
            <person name="Desvignes T."/>
            <person name="Postlethwait J."/>
            <person name="Bobe J."/>
            <person name="Guiguen Y."/>
            <person name="Dirks R."/>
        </authorList>
    </citation>
    <scope>NUCLEOTIDE SEQUENCE</scope>
    <source>
        <strain evidence="14">Tag_6206</strain>
        <tissue evidence="14">Liver</tissue>
    </source>
</reference>
<keyword evidence="8" id="KW-0805">Transcription regulation</keyword>
<evidence type="ECO:0000256" key="3">
    <source>
        <dbReference type="ARBA" id="ARBA00022723"/>
    </source>
</evidence>
<dbReference type="GO" id="GO:0005634">
    <property type="term" value="C:nucleus"/>
    <property type="evidence" value="ECO:0007669"/>
    <property type="project" value="UniProtKB-SubCell"/>
</dbReference>
<keyword evidence="7" id="KW-0832">Ubl conjugation</keyword>
<evidence type="ECO:0000256" key="2">
    <source>
        <dbReference type="ARBA" id="ARBA00022499"/>
    </source>
</evidence>
<name>A0A9D3LKF2_ANGAN</name>
<feature type="region of interest" description="Disordered" evidence="12">
    <location>
        <begin position="1"/>
        <end position="25"/>
    </location>
</feature>
<evidence type="ECO:0000313" key="15">
    <source>
        <dbReference type="Proteomes" id="UP001044222"/>
    </source>
</evidence>
<evidence type="ECO:0000256" key="10">
    <source>
        <dbReference type="ARBA" id="ARBA00023242"/>
    </source>
</evidence>
<accession>A0A9D3LKF2</accession>
<keyword evidence="2" id="KW-1017">Isopeptide bond</keyword>
<evidence type="ECO:0000256" key="7">
    <source>
        <dbReference type="ARBA" id="ARBA00022843"/>
    </source>
</evidence>
<dbReference type="GO" id="GO:0006357">
    <property type="term" value="P:regulation of transcription by RNA polymerase II"/>
    <property type="evidence" value="ECO:0007669"/>
    <property type="project" value="TreeGrafter"/>
</dbReference>
<evidence type="ECO:0000256" key="6">
    <source>
        <dbReference type="ARBA" id="ARBA00022833"/>
    </source>
</evidence>
<keyword evidence="5 11" id="KW-0863">Zinc-finger</keyword>
<keyword evidence="9" id="KW-0804">Transcription</keyword>
<comment type="subcellular location">
    <subcellularLocation>
        <location evidence="1">Nucleus</location>
    </subcellularLocation>
</comment>
<dbReference type="GO" id="GO:0000978">
    <property type="term" value="F:RNA polymerase II cis-regulatory region sequence-specific DNA binding"/>
    <property type="evidence" value="ECO:0007669"/>
    <property type="project" value="TreeGrafter"/>
</dbReference>
<evidence type="ECO:0000256" key="11">
    <source>
        <dbReference type="PROSITE-ProRule" id="PRU00042"/>
    </source>
</evidence>
<dbReference type="PANTHER" id="PTHR45993:SF5">
    <property type="entry name" value="B-CELL LYMPHOMA_LEUKEMIA 11A"/>
    <property type="match status" value="1"/>
</dbReference>
<evidence type="ECO:0000256" key="4">
    <source>
        <dbReference type="ARBA" id="ARBA00022737"/>
    </source>
</evidence>
<dbReference type="GO" id="GO:2000171">
    <property type="term" value="P:negative regulation of dendrite development"/>
    <property type="evidence" value="ECO:0007669"/>
    <property type="project" value="TreeGrafter"/>
</dbReference>
<dbReference type="PROSITE" id="PS50157">
    <property type="entry name" value="ZINC_FINGER_C2H2_2"/>
    <property type="match status" value="1"/>
</dbReference>
<dbReference type="Proteomes" id="UP001044222">
    <property type="component" value="Chromosome 18"/>
</dbReference>
<dbReference type="GO" id="GO:0003700">
    <property type="term" value="F:DNA-binding transcription factor activity"/>
    <property type="evidence" value="ECO:0007669"/>
    <property type="project" value="TreeGrafter"/>
</dbReference>
<feature type="compositionally biased region" description="Low complexity" evidence="12">
    <location>
        <begin position="350"/>
        <end position="361"/>
    </location>
</feature>
<feature type="compositionally biased region" description="Pro residues" evidence="12">
    <location>
        <begin position="323"/>
        <end position="349"/>
    </location>
</feature>
<evidence type="ECO:0000313" key="14">
    <source>
        <dbReference type="EMBL" id="KAG5831084.1"/>
    </source>
</evidence>
<organism evidence="14 15">
    <name type="scientific">Anguilla anguilla</name>
    <name type="common">European freshwater eel</name>
    <name type="synonym">Muraena anguilla</name>
    <dbReference type="NCBI Taxonomy" id="7936"/>
    <lineage>
        <taxon>Eukaryota</taxon>
        <taxon>Metazoa</taxon>
        <taxon>Chordata</taxon>
        <taxon>Craniata</taxon>
        <taxon>Vertebrata</taxon>
        <taxon>Euteleostomi</taxon>
        <taxon>Actinopterygii</taxon>
        <taxon>Neopterygii</taxon>
        <taxon>Teleostei</taxon>
        <taxon>Anguilliformes</taxon>
        <taxon>Anguillidae</taxon>
        <taxon>Anguilla</taxon>
    </lineage>
</organism>
<feature type="compositionally biased region" description="Basic residues" evidence="12">
    <location>
        <begin position="1"/>
        <end position="12"/>
    </location>
</feature>
<keyword evidence="10" id="KW-0539">Nucleus</keyword>